<dbReference type="KEGG" id="acob:P0Y56_06480"/>
<sequence>MNAKITGAGLALAMLTMAASPASAEEPVAPTSAVAPKPPFVAPDFAVPMSAEGPGFKLVPFSPALAKIDYAAYMSSIEHLQTTFSRTTEWPREGITDEDAIKDMEGEQARFVARRAFDYSVQTPDGSREIGSVYITPSPVPAYDAVVRMWVTKADYDAGVDAQLYQWVQDWVKAEWPFAKVAYPGRSIDWATWDAMVPPRKPGG</sequence>
<keyword evidence="1" id="KW-0732">Signal</keyword>
<gene>
    <name evidence="2" type="ORF">P0Y56_06480</name>
</gene>
<reference evidence="2" key="1">
    <citation type="submission" date="2023-03" db="EMBL/GenBank/DDBJ databases">
        <title>Andean soil-derived lignocellulolytic bacterial consortium as a source of novel taxa and putative plastic-active enzymes.</title>
        <authorList>
            <person name="Diaz-Garcia L."/>
            <person name="Chuvochina M."/>
            <person name="Feuerriegel G."/>
            <person name="Bunk B."/>
            <person name="Sproer C."/>
            <person name="Streit W.R."/>
            <person name="Rodriguez L.M."/>
            <person name="Overmann J."/>
            <person name="Jimenez D.J."/>
        </authorList>
    </citation>
    <scope>NUCLEOTIDE SEQUENCE</scope>
    <source>
        <strain evidence="2">MAG 26</strain>
    </source>
</reference>
<proteinExistence type="predicted"/>
<name>A0AAJ5X7R2_9SPHN</name>
<evidence type="ECO:0000313" key="3">
    <source>
        <dbReference type="Proteomes" id="UP001218362"/>
    </source>
</evidence>
<protein>
    <submittedName>
        <fullName evidence="2">Twin-arginine translocation pathway signal protein</fullName>
    </submittedName>
</protein>
<feature type="chain" id="PRO_5042498169" evidence="1">
    <location>
        <begin position="25"/>
        <end position="204"/>
    </location>
</feature>
<dbReference type="Proteomes" id="UP001218362">
    <property type="component" value="Chromosome"/>
</dbReference>
<organism evidence="2 3">
    <name type="scientific">Candidatus Andeanibacterium colombiense</name>
    <dbReference type="NCBI Taxonomy" id="3121345"/>
    <lineage>
        <taxon>Bacteria</taxon>
        <taxon>Pseudomonadati</taxon>
        <taxon>Pseudomonadota</taxon>
        <taxon>Alphaproteobacteria</taxon>
        <taxon>Sphingomonadales</taxon>
        <taxon>Sphingomonadaceae</taxon>
        <taxon>Candidatus Andeanibacterium</taxon>
    </lineage>
</organism>
<dbReference type="AlphaFoldDB" id="A0AAJ5X7R2"/>
<feature type="signal peptide" evidence="1">
    <location>
        <begin position="1"/>
        <end position="24"/>
    </location>
</feature>
<accession>A0AAJ5X7R2</accession>
<evidence type="ECO:0000313" key="2">
    <source>
        <dbReference type="EMBL" id="WEK47938.1"/>
    </source>
</evidence>
<dbReference type="EMBL" id="CP119316">
    <property type="protein sequence ID" value="WEK47938.1"/>
    <property type="molecule type" value="Genomic_DNA"/>
</dbReference>
<evidence type="ECO:0000256" key="1">
    <source>
        <dbReference type="SAM" id="SignalP"/>
    </source>
</evidence>